<reference evidence="1" key="1">
    <citation type="submission" date="2022-02" db="EMBL/GenBank/DDBJ databases">
        <title>Aestuariibaculum sp., a marine bacterium isolated from sediment in Guangxi.</title>
        <authorList>
            <person name="Ying J."/>
        </authorList>
    </citation>
    <scope>NUCLEOTIDE SEQUENCE</scope>
    <source>
        <strain evidence="1">L182</strain>
    </source>
</reference>
<accession>A0ABS9RJK5</accession>
<comment type="caution">
    <text evidence="1">The sequence shown here is derived from an EMBL/GenBank/DDBJ whole genome shotgun (WGS) entry which is preliminary data.</text>
</comment>
<dbReference type="Proteomes" id="UP001156141">
    <property type="component" value="Unassembled WGS sequence"/>
</dbReference>
<evidence type="ECO:0000313" key="1">
    <source>
        <dbReference type="EMBL" id="MCH4553130.1"/>
    </source>
</evidence>
<dbReference type="EMBL" id="JAKVQD010000004">
    <property type="protein sequence ID" value="MCH4553130.1"/>
    <property type="molecule type" value="Genomic_DNA"/>
</dbReference>
<dbReference type="SUPFAM" id="SSF63825">
    <property type="entry name" value="YWTD domain"/>
    <property type="match status" value="1"/>
</dbReference>
<organism evidence="1 2">
    <name type="scientific">Aestuariibaculum lutulentum</name>
    <dbReference type="NCBI Taxonomy" id="2920935"/>
    <lineage>
        <taxon>Bacteria</taxon>
        <taxon>Pseudomonadati</taxon>
        <taxon>Bacteroidota</taxon>
        <taxon>Flavobacteriia</taxon>
        <taxon>Flavobacteriales</taxon>
        <taxon>Flavobacteriaceae</taxon>
    </lineage>
</organism>
<dbReference type="Pfam" id="PF08309">
    <property type="entry name" value="LVIVD"/>
    <property type="match status" value="1"/>
</dbReference>
<gene>
    <name evidence="1" type="ORF">MKW35_10895</name>
</gene>
<keyword evidence="2" id="KW-1185">Reference proteome</keyword>
<protein>
    <submittedName>
        <fullName evidence="1">Uncharacterized protein</fullName>
    </submittedName>
</protein>
<name>A0ABS9RJK5_9FLAO</name>
<proteinExistence type="predicted"/>
<evidence type="ECO:0000313" key="2">
    <source>
        <dbReference type="Proteomes" id="UP001156141"/>
    </source>
</evidence>
<sequence length="289" mass="32698">MYNIKLIERLEDVFDIYNYDVPLEAQRIEYANFNYETDVIVGWKVSSKWREKIYWEATGGLMNDAFSGGTKSTAGVGGSLARFQIVDNYLYAVGRFEMSIFNIQELSAPTLEVIQSVGWNIETMFHVDNYLYLGSTNGMYIYSLNELVRPEYVSEFIHWQGCDPVVVDGNYAYLTLRGGNFCGQLESVLEVIDVSDKSYPELAARYSLDNPYGLGIKDDVLYVCDGTSGLKLFDKSDPLNLNMLGNLKDIQSKDVIPLENSLLMIGGNTLYQYEYLENGVKLISAFSLN</sequence>
<dbReference type="InterPro" id="IPR013211">
    <property type="entry name" value="LVIVD"/>
</dbReference>
<dbReference type="RefSeq" id="WP_240573580.1">
    <property type="nucleotide sequence ID" value="NZ_CP136709.1"/>
</dbReference>